<sequence length="469" mass="51301">MGAVTSHLRGIYNTTTALIRTLSLLNARYGALVERIRAGPFMPVEEPTESFWMRDPPFPEIGDVVWSGRPAVSSSSSAAAAAEDRGVGEEEEEEEVDVVVVGSGITGVSAVKTILELSCSDASSPEGSNDDGKEDKATAPKIMVLEARQLCSGATARNGGHIKCAPHEEFARLRKTLGEEAARKVVRLQMRHLSALREVGARMPLGEVREVETVDLYLEREGFERARGSVEGLRGWMPEVDVRVWEAGEMREKFGVNRHVVGAISYQAGALWPYRLVTSLWHDLKTKYPSLTISTHTPVSSITPNASPTHPYTVHTSRGKIRTRHVLHATNAYTGHLVSALRGCLTGVLGHMTAQQPGKGFAPVCHGGRSWSVMYGTGFDYVTQRPDGEDGQPGELMLGGGLFRSKEEGLDQIGVWDDGRVDAFPLMHLRGGGTWGTRARLEEWFPVEEVRVDGGRLRRARLENLANEV</sequence>
<dbReference type="PANTHER" id="PTHR13847">
    <property type="entry name" value="SARCOSINE DEHYDROGENASE-RELATED"/>
    <property type="match status" value="1"/>
</dbReference>
<evidence type="ECO:0000313" key="3">
    <source>
        <dbReference type="EMBL" id="PTB72070.1"/>
    </source>
</evidence>
<reference evidence="3 4" key="1">
    <citation type="submission" date="2016-07" db="EMBL/GenBank/DDBJ databases">
        <title>Multiple horizontal gene transfer events from other fungi enriched the ability of initially mycotrophic Trichoderma (Ascomycota) to feed on dead plant biomass.</title>
        <authorList>
            <consortium name="DOE Joint Genome Institute"/>
            <person name="Aerts A."/>
            <person name="Atanasova L."/>
            <person name="Chenthamara K."/>
            <person name="Zhang J."/>
            <person name="Grujic M."/>
            <person name="Henrissat B."/>
            <person name="Kuo A."/>
            <person name="Salamov A."/>
            <person name="Lipzen A."/>
            <person name="Labutti K."/>
            <person name="Barry K."/>
            <person name="Miao Y."/>
            <person name="Rahimi M.J."/>
            <person name="Shen Q."/>
            <person name="Grigoriev I.V."/>
            <person name="Kubicek C.P."/>
            <person name="Druzhinina I.S."/>
        </authorList>
    </citation>
    <scope>NUCLEOTIDE SEQUENCE [LARGE SCALE GENOMIC DNA]</scope>
    <source>
        <strain evidence="3 4">ATCC 18648</strain>
    </source>
</reference>
<accession>A0A2T4BRZ2</accession>
<dbReference type="EMBL" id="KZ679143">
    <property type="protein sequence ID" value="PTB72070.1"/>
    <property type="molecule type" value="Genomic_DNA"/>
</dbReference>
<keyword evidence="4" id="KW-1185">Reference proteome</keyword>
<dbReference type="STRING" id="983965.A0A2T4BRZ2"/>
<feature type="region of interest" description="Disordered" evidence="1">
    <location>
        <begin position="75"/>
        <end position="95"/>
    </location>
</feature>
<proteinExistence type="predicted"/>
<evidence type="ECO:0000256" key="1">
    <source>
        <dbReference type="SAM" id="MobiDB-lite"/>
    </source>
</evidence>
<dbReference type="Gene3D" id="3.30.9.10">
    <property type="entry name" value="D-Amino Acid Oxidase, subunit A, domain 2"/>
    <property type="match status" value="1"/>
</dbReference>
<dbReference type="SUPFAM" id="SSF51905">
    <property type="entry name" value="FAD/NAD(P)-binding domain"/>
    <property type="match status" value="1"/>
</dbReference>
<evidence type="ECO:0000313" key="4">
    <source>
        <dbReference type="Proteomes" id="UP000240760"/>
    </source>
</evidence>
<name>A0A2T4BRZ2_TRILO</name>
<dbReference type="InterPro" id="IPR036188">
    <property type="entry name" value="FAD/NAD-bd_sf"/>
</dbReference>
<dbReference type="GO" id="GO:0005737">
    <property type="term" value="C:cytoplasm"/>
    <property type="evidence" value="ECO:0007669"/>
    <property type="project" value="TreeGrafter"/>
</dbReference>
<evidence type="ECO:0000259" key="2">
    <source>
        <dbReference type="Pfam" id="PF01266"/>
    </source>
</evidence>
<dbReference type="Pfam" id="PF01266">
    <property type="entry name" value="DAO"/>
    <property type="match status" value="1"/>
</dbReference>
<dbReference type="AlphaFoldDB" id="A0A2T4BRZ2"/>
<organism evidence="3 4">
    <name type="scientific">Trichoderma longibrachiatum ATCC 18648</name>
    <dbReference type="NCBI Taxonomy" id="983965"/>
    <lineage>
        <taxon>Eukaryota</taxon>
        <taxon>Fungi</taxon>
        <taxon>Dikarya</taxon>
        <taxon>Ascomycota</taxon>
        <taxon>Pezizomycotina</taxon>
        <taxon>Sordariomycetes</taxon>
        <taxon>Hypocreomycetidae</taxon>
        <taxon>Hypocreales</taxon>
        <taxon>Hypocreaceae</taxon>
        <taxon>Trichoderma</taxon>
    </lineage>
</organism>
<protein>
    <submittedName>
        <fullName evidence="3">DAO-domain-containing protein</fullName>
    </submittedName>
</protein>
<dbReference type="InterPro" id="IPR006076">
    <property type="entry name" value="FAD-dep_OxRdtase"/>
</dbReference>
<dbReference type="Gene3D" id="3.50.50.60">
    <property type="entry name" value="FAD/NAD(P)-binding domain"/>
    <property type="match status" value="1"/>
</dbReference>
<feature type="domain" description="FAD dependent oxidoreductase" evidence="2">
    <location>
        <begin position="97"/>
        <end position="402"/>
    </location>
</feature>
<dbReference type="OrthoDB" id="429143at2759"/>
<dbReference type="PANTHER" id="PTHR13847:SF213">
    <property type="entry name" value="DEPENDENT OXIDOREDUCTASE, PUTATIVE-RELATED"/>
    <property type="match status" value="1"/>
</dbReference>
<gene>
    <name evidence="3" type="ORF">M440DRAFT_1405823</name>
</gene>
<dbReference type="Proteomes" id="UP000240760">
    <property type="component" value="Unassembled WGS sequence"/>
</dbReference>